<dbReference type="EMBL" id="JACHVS010000001">
    <property type="protein sequence ID" value="MBB2994359.1"/>
    <property type="molecule type" value="Genomic_DNA"/>
</dbReference>
<evidence type="ECO:0008006" key="3">
    <source>
        <dbReference type="Google" id="ProtNLM"/>
    </source>
</evidence>
<evidence type="ECO:0000313" key="1">
    <source>
        <dbReference type="EMBL" id="MBB2994359.1"/>
    </source>
</evidence>
<keyword evidence="2" id="KW-1185">Reference proteome</keyword>
<dbReference type="AlphaFoldDB" id="A0A839QDY5"/>
<dbReference type="Proteomes" id="UP000523000">
    <property type="component" value="Unassembled WGS sequence"/>
</dbReference>
<evidence type="ECO:0000313" key="2">
    <source>
        <dbReference type="Proteomes" id="UP000523000"/>
    </source>
</evidence>
<protein>
    <recommendedName>
        <fullName evidence="3">DUF222 domain-containing protein</fullName>
    </recommendedName>
</protein>
<name>A0A839QDY5_9MICC</name>
<comment type="caution">
    <text evidence="1">The sequence shown here is derived from an EMBL/GenBank/DDBJ whole genome shotgun (WGS) entry which is preliminary data.</text>
</comment>
<proteinExistence type="predicted"/>
<accession>A0A839QDY5</accession>
<organism evidence="1 2">
    <name type="scientific">Paeniglutamicibacter cryotolerans</name>
    <dbReference type="NCBI Taxonomy" id="670079"/>
    <lineage>
        <taxon>Bacteria</taxon>
        <taxon>Bacillati</taxon>
        <taxon>Actinomycetota</taxon>
        <taxon>Actinomycetes</taxon>
        <taxon>Micrococcales</taxon>
        <taxon>Micrococcaceae</taxon>
        <taxon>Paeniglutamicibacter</taxon>
    </lineage>
</organism>
<reference evidence="1 2" key="1">
    <citation type="submission" date="2020-08" db="EMBL/GenBank/DDBJ databases">
        <title>Sequencing the genomes of 1000 actinobacteria strains.</title>
        <authorList>
            <person name="Klenk H.-P."/>
        </authorList>
    </citation>
    <scope>NUCLEOTIDE SEQUENCE [LARGE SCALE GENOMIC DNA]</scope>
    <source>
        <strain evidence="1 2">DSM 22826</strain>
    </source>
</reference>
<gene>
    <name evidence="1" type="ORF">E9229_000550</name>
</gene>
<sequence>MARFTTGTLSENRAMLIATEVQDLGQEHRGWADEQLTLNPEDFAGESRKALGDRVRALVQEIEPVTALERIDDARSRRFLRLIPTGNMTMRLIGQNPAEHGVLMHQVLSDLADSKTAAGKGQGRTREQIRADEFCGLVTGEQNISPRVEIELVMTDRILFQAEAEPAYLQGYGTIPAAMARQLVRGRDMELKLMRWIRRTGALDLDPRPDLRDPGLPEPGAAH</sequence>